<dbReference type="CDD" id="cd01276">
    <property type="entry name" value="PKCI_related"/>
    <property type="match status" value="1"/>
</dbReference>
<dbReference type="Gene3D" id="3.30.428.10">
    <property type="entry name" value="HIT-like"/>
    <property type="match status" value="1"/>
</dbReference>
<dbReference type="SUPFAM" id="SSF54197">
    <property type="entry name" value="HIT-like"/>
    <property type="match status" value="1"/>
</dbReference>
<evidence type="ECO:0000256" key="2">
    <source>
        <dbReference type="PIRSR" id="PIRSR601310-3"/>
    </source>
</evidence>
<name>A0A2M8NYR1_9CHLR</name>
<dbReference type="PANTHER" id="PTHR23089">
    <property type="entry name" value="HISTIDINE TRIAD HIT PROTEIN"/>
    <property type="match status" value="1"/>
</dbReference>
<proteinExistence type="predicted"/>
<dbReference type="InterPro" id="IPR036265">
    <property type="entry name" value="HIT-like_sf"/>
</dbReference>
<dbReference type="PRINTS" id="PR00332">
    <property type="entry name" value="HISTRIAD"/>
</dbReference>
<reference evidence="5 6" key="1">
    <citation type="submission" date="2017-11" db="EMBL/GenBank/DDBJ databases">
        <title>Evolution of Phototrophy in the Chloroflexi Phylum Driven by Horizontal Gene Transfer.</title>
        <authorList>
            <person name="Ward L.M."/>
            <person name="Hemp J."/>
            <person name="Shih P.M."/>
            <person name="Mcglynn S.E."/>
            <person name="Fischer W."/>
        </authorList>
    </citation>
    <scope>NUCLEOTIDE SEQUENCE [LARGE SCALE GENOMIC DNA]</scope>
    <source>
        <strain evidence="5">CP2_2F</strain>
    </source>
</reference>
<accession>A0A2M8NYR1</accession>
<dbReference type="PROSITE" id="PS51084">
    <property type="entry name" value="HIT_2"/>
    <property type="match status" value="1"/>
</dbReference>
<evidence type="ECO:0000259" key="4">
    <source>
        <dbReference type="PROSITE" id="PS51084"/>
    </source>
</evidence>
<dbReference type="InterPro" id="IPR011146">
    <property type="entry name" value="HIT-like"/>
</dbReference>
<feature type="active site" description="Tele-AMP-histidine intermediate" evidence="1">
    <location>
        <position position="101"/>
    </location>
</feature>
<evidence type="ECO:0000313" key="5">
    <source>
        <dbReference type="EMBL" id="PJF30435.1"/>
    </source>
</evidence>
<comment type="caution">
    <text evidence="5">The sequence shown here is derived from an EMBL/GenBank/DDBJ whole genome shotgun (WGS) entry which is preliminary data.</text>
</comment>
<evidence type="ECO:0000313" key="6">
    <source>
        <dbReference type="Proteomes" id="UP000228921"/>
    </source>
</evidence>
<organism evidence="5 6">
    <name type="scientific">Candidatus Thermofonsia Clade 1 bacterium</name>
    <dbReference type="NCBI Taxonomy" id="2364210"/>
    <lineage>
        <taxon>Bacteria</taxon>
        <taxon>Bacillati</taxon>
        <taxon>Chloroflexota</taxon>
        <taxon>Candidatus Thermofontia</taxon>
        <taxon>Candidatus Thermofonsia Clade 1</taxon>
    </lineage>
</organism>
<gene>
    <name evidence="5" type="ORF">CUN51_07900</name>
</gene>
<evidence type="ECO:0000256" key="3">
    <source>
        <dbReference type="PROSITE-ProRule" id="PRU00464"/>
    </source>
</evidence>
<feature type="domain" description="HIT" evidence="4">
    <location>
        <begin position="6"/>
        <end position="114"/>
    </location>
</feature>
<dbReference type="AlphaFoldDB" id="A0A2M8NYR1"/>
<dbReference type="GO" id="GO:0003824">
    <property type="term" value="F:catalytic activity"/>
    <property type="evidence" value="ECO:0007669"/>
    <property type="project" value="InterPro"/>
</dbReference>
<evidence type="ECO:0000256" key="1">
    <source>
        <dbReference type="PIRSR" id="PIRSR601310-1"/>
    </source>
</evidence>
<sequence length="114" mass="12628">MNPDCIFCKIIRGEAPATFFYQDEQVVAFQDIAPRAPVHILIVPRLHIRSAAEVTEENAALVGHLIAVAARLAREQGVAESGYRLVTNVGREGGQEVFHMHWHLLGGRQMRSLG</sequence>
<feature type="short sequence motif" description="Histidine triad motif" evidence="2 3">
    <location>
        <begin position="99"/>
        <end position="103"/>
    </location>
</feature>
<dbReference type="Pfam" id="PF01230">
    <property type="entry name" value="HIT"/>
    <property type="match status" value="1"/>
</dbReference>
<protein>
    <submittedName>
        <fullName evidence="5">Histidine triad nucleotide-binding protein</fullName>
    </submittedName>
</protein>
<dbReference type="EMBL" id="PGTK01000010">
    <property type="protein sequence ID" value="PJF30435.1"/>
    <property type="molecule type" value="Genomic_DNA"/>
</dbReference>
<dbReference type="InterPro" id="IPR001310">
    <property type="entry name" value="Histidine_triad_HIT"/>
</dbReference>
<dbReference type="Proteomes" id="UP000228921">
    <property type="component" value="Unassembled WGS sequence"/>
</dbReference>